<dbReference type="InterPro" id="IPR014001">
    <property type="entry name" value="Helicase_ATP-bd"/>
</dbReference>
<dbReference type="PROSITE" id="PS51192">
    <property type="entry name" value="HELICASE_ATP_BIND_1"/>
    <property type="match status" value="1"/>
</dbReference>
<dbReference type="CDD" id="cd17992">
    <property type="entry name" value="DEXHc_RecG"/>
    <property type="match status" value="1"/>
</dbReference>
<evidence type="ECO:0000256" key="15">
    <source>
        <dbReference type="RuleBase" id="RU363016"/>
    </source>
</evidence>
<evidence type="ECO:0000259" key="17">
    <source>
        <dbReference type="PROSITE" id="PS51192"/>
    </source>
</evidence>
<dbReference type="PROSITE" id="PS51194">
    <property type="entry name" value="HELICASE_CTER"/>
    <property type="match status" value="1"/>
</dbReference>
<keyword evidence="10 15" id="KW-0234">DNA repair</keyword>
<evidence type="ECO:0000256" key="11">
    <source>
        <dbReference type="ARBA" id="ARBA00023235"/>
    </source>
</evidence>
<dbReference type="InterPro" id="IPR033454">
    <property type="entry name" value="RecG_wedge"/>
</dbReference>
<keyword evidence="20" id="KW-1185">Reference proteome</keyword>
<evidence type="ECO:0000256" key="9">
    <source>
        <dbReference type="ARBA" id="ARBA00023172"/>
    </source>
</evidence>
<dbReference type="InterPro" id="IPR047112">
    <property type="entry name" value="RecG/Mfd"/>
</dbReference>
<keyword evidence="6 15" id="KW-0347">Helicase</keyword>
<protein>
    <recommendedName>
        <fullName evidence="2 15">ATP-dependent DNA helicase RecG</fullName>
        <ecNumber evidence="13 15">5.6.2.4</ecNumber>
    </recommendedName>
</protein>
<dbReference type="SUPFAM" id="SSF52540">
    <property type="entry name" value="P-loop containing nucleoside triphosphate hydrolases"/>
    <property type="match status" value="2"/>
</dbReference>
<dbReference type="EC" id="5.6.2.4" evidence="13 15"/>
<keyword evidence="4 15" id="KW-0227">DNA damage</keyword>
<dbReference type="GO" id="GO:0043138">
    <property type="term" value="F:3'-5' DNA helicase activity"/>
    <property type="evidence" value="ECO:0007669"/>
    <property type="project" value="UniProtKB-EC"/>
</dbReference>
<organism evidence="19 20">
    <name type="scientific">Lawsonibacter hominis</name>
    <dbReference type="NCBI Taxonomy" id="2763053"/>
    <lineage>
        <taxon>Bacteria</taxon>
        <taxon>Bacillati</taxon>
        <taxon>Bacillota</taxon>
        <taxon>Clostridia</taxon>
        <taxon>Eubacteriales</taxon>
        <taxon>Oscillospiraceae</taxon>
        <taxon>Lawsonibacter</taxon>
    </lineage>
</organism>
<dbReference type="NCBIfam" id="NF008165">
    <property type="entry name" value="PRK10917.1-3"/>
    <property type="match status" value="1"/>
</dbReference>
<keyword evidence="5 15" id="KW-0378">Hydrolase</keyword>
<reference evidence="19" key="1">
    <citation type="submission" date="2020-08" db="EMBL/GenBank/DDBJ databases">
        <title>Genome public.</title>
        <authorList>
            <person name="Liu C."/>
            <person name="Sun Q."/>
        </authorList>
    </citation>
    <scope>NUCLEOTIDE SEQUENCE</scope>
    <source>
        <strain evidence="19">NSJ-51</strain>
    </source>
</reference>
<evidence type="ECO:0000256" key="13">
    <source>
        <dbReference type="ARBA" id="ARBA00034808"/>
    </source>
</evidence>
<evidence type="ECO:0000256" key="5">
    <source>
        <dbReference type="ARBA" id="ARBA00022801"/>
    </source>
</evidence>
<comment type="catalytic activity">
    <reaction evidence="12 15">
        <text>Couples ATP hydrolysis with the unwinding of duplex DNA by translocating in the 3'-5' direction.</text>
        <dbReference type="EC" id="5.6.2.4"/>
    </reaction>
</comment>
<comment type="catalytic activity">
    <reaction evidence="14 15">
        <text>ATP + H2O = ADP + phosphate + H(+)</text>
        <dbReference type="Rhea" id="RHEA:13065"/>
        <dbReference type="ChEBI" id="CHEBI:15377"/>
        <dbReference type="ChEBI" id="CHEBI:15378"/>
        <dbReference type="ChEBI" id="CHEBI:30616"/>
        <dbReference type="ChEBI" id="CHEBI:43474"/>
        <dbReference type="ChEBI" id="CHEBI:456216"/>
        <dbReference type="EC" id="5.6.2.4"/>
    </reaction>
</comment>
<dbReference type="Gene3D" id="1.10.150.20">
    <property type="entry name" value="5' to 3' exonuclease, C-terminal subdomain"/>
    <property type="match status" value="1"/>
</dbReference>
<feature type="domain" description="Helicase C-terminal" evidence="18">
    <location>
        <begin position="473"/>
        <end position="634"/>
    </location>
</feature>
<feature type="region of interest" description="Disordered" evidence="16">
    <location>
        <begin position="480"/>
        <end position="503"/>
    </location>
</feature>
<evidence type="ECO:0000256" key="10">
    <source>
        <dbReference type="ARBA" id="ARBA00023204"/>
    </source>
</evidence>
<dbReference type="GO" id="GO:0016787">
    <property type="term" value="F:hydrolase activity"/>
    <property type="evidence" value="ECO:0007669"/>
    <property type="project" value="UniProtKB-KW"/>
</dbReference>
<dbReference type="GO" id="GO:0006281">
    <property type="term" value="P:DNA repair"/>
    <property type="evidence" value="ECO:0007669"/>
    <property type="project" value="UniProtKB-UniRule"/>
</dbReference>
<dbReference type="Pfam" id="PF00271">
    <property type="entry name" value="Helicase_C"/>
    <property type="match status" value="1"/>
</dbReference>
<gene>
    <name evidence="19" type="primary">recG</name>
    <name evidence="19" type="ORF">H8S57_13850</name>
</gene>
<dbReference type="InterPro" id="IPR045562">
    <property type="entry name" value="RecG_dom3_C"/>
</dbReference>
<dbReference type="SUPFAM" id="SSF50249">
    <property type="entry name" value="Nucleic acid-binding proteins"/>
    <property type="match status" value="1"/>
</dbReference>
<dbReference type="Gene3D" id="2.40.50.140">
    <property type="entry name" value="Nucleic acid-binding proteins"/>
    <property type="match status" value="1"/>
</dbReference>
<evidence type="ECO:0000259" key="18">
    <source>
        <dbReference type="PROSITE" id="PS51194"/>
    </source>
</evidence>
<proteinExistence type="inferred from homology"/>
<name>A0A8J6JF18_9FIRM</name>
<dbReference type="Gene3D" id="3.40.50.300">
    <property type="entry name" value="P-loop containing nucleotide triphosphate hydrolases"/>
    <property type="match status" value="2"/>
</dbReference>
<accession>A0A8J6JF18</accession>
<evidence type="ECO:0000256" key="4">
    <source>
        <dbReference type="ARBA" id="ARBA00022763"/>
    </source>
</evidence>
<dbReference type="RefSeq" id="WP_186908624.1">
    <property type="nucleotide sequence ID" value="NZ_JACOPP010000025.1"/>
</dbReference>
<comment type="function">
    <text evidence="15">Plays a critical role in recombination and DNA repair. Helps process Holliday junction intermediates to mature products by catalyzing branch migration. Has replication fork regression activity, unwinds stalled or blocked replication forks to make a HJ that can be resolved. Has a DNA unwinding activity characteristic of a DNA helicase with 3'-5' polarity.</text>
</comment>
<dbReference type="InterPro" id="IPR004609">
    <property type="entry name" value="ATP-dep_DNA_helicase_RecG"/>
</dbReference>
<dbReference type="GO" id="GO:0005524">
    <property type="term" value="F:ATP binding"/>
    <property type="evidence" value="ECO:0007669"/>
    <property type="project" value="UniProtKB-KW"/>
</dbReference>
<keyword evidence="9 15" id="KW-0233">DNA recombination</keyword>
<keyword evidence="11" id="KW-0413">Isomerase</keyword>
<keyword evidence="7 15" id="KW-0067">ATP-binding</keyword>
<dbReference type="NCBIfam" id="NF008168">
    <property type="entry name" value="PRK10917.2-2"/>
    <property type="match status" value="1"/>
</dbReference>
<dbReference type="GO" id="GO:0006310">
    <property type="term" value="P:DNA recombination"/>
    <property type="evidence" value="ECO:0007669"/>
    <property type="project" value="UniProtKB-UniRule"/>
</dbReference>
<dbReference type="NCBIfam" id="TIGR00643">
    <property type="entry name" value="recG"/>
    <property type="match status" value="1"/>
</dbReference>
<sequence>MTLRLSTGVGELPGVGPARKRSLEKLGLRTVGDLLSYYPRSYEDRRRTVKLCQAPEGIPVCIRAMVAQPPRLSRIRKGLTLTKVRIADDTGAATVTFFNQDYIRDALRTGEDYVFYGAVEGSAGSRSMTNPAFERAECSRFTGRILPVYPLTKGVSNNLLAGLTLRCVEACADETPESLPPEVLRDNGLCGAACACRSVHFPESETALEQARRRLIFEELFTLTCGLALLRTRREQAAGAAFRRAPLAEFEALLPFPLTGAQRRVMEEVAADTASGAPMNRLVQGDVGSGKTMVAAFGAWLAARSGFQCALMAPTELLAEQHFRSLEPLLAPAGVRLGLLTGSVKGTARKGVYAALERGEIDLVVGTHALLSEAVAFANLGLAVADEQHRFGVAQRAALAAKAGRTPHVLVMSATPIPRTLALIIYGDLDVSVIDQLPPGRTPVETYVVGEDKRQRMYGFVRRLVGEGRQAYLVCPAVEETQERAEDTRPPAAGPDGPPEAAPSAALTAAVPYAQYLQNEVFPDLRVGLVHGRMKSRDKEGVMRAFAAGEIDVLVSTTVIEVGVDVPNAALMVVENAERFGLSQLHQLRGRVGRGKHQSYCVLVTGTQHPESRERLRVLSKTADGFKIAEEDLKLRGPGDFFGQRQHGLPQLGIADLAGDVRLLKQAQQAAEELLRSDPGLQRPEHGALLARVRRLFAENPDMFN</sequence>
<dbReference type="InterPro" id="IPR027417">
    <property type="entry name" value="P-loop_NTPase"/>
</dbReference>
<dbReference type="EMBL" id="JACOPP010000025">
    <property type="protein sequence ID" value="MBC5734798.1"/>
    <property type="molecule type" value="Genomic_DNA"/>
</dbReference>
<evidence type="ECO:0000256" key="7">
    <source>
        <dbReference type="ARBA" id="ARBA00022840"/>
    </source>
</evidence>
<dbReference type="InterPro" id="IPR012340">
    <property type="entry name" value="NA-bd_OB-fold"/>
</dbReference>
<dbReference type="PANTHER" id="PTHR47964">
    <property type="entry name" value="ATP-DEPENDENT DNA HELICASE HOMOLOG RECG, CHLOROPLASTIC"/>
    <property type="match status" value="1"/>
</dbReference>
<dbReference type="PANTHER" id="PTHR47964:SF1">
    <property type="entry name" value="ATP-DEPENDENT DNA HELICASE HOMOLOG RECG, CHLOROPLASTIC"/>
    <property type="match status" value="1"/>
</dbReference>
<feature type="compositionally biased region" description="Pro residues" evidence="16">
    <location>
        <begin position="492"/>
        <end position="501"/>
    </location>
</feature>
<dbReference type="InterPro" id="IPR011545">
    <property type="entry name" value="DEAD/DEAH_box_helicase_dom"/>
</dbReference>
<evidence type="ECO:0000256" key="2">
    <source>
        <dbReference type="ARBA" id="ARBA00017846"/>
    </source>
</evidence>
<evidence type="ECO:0000256" key="16">
    <source>
        <dbReference type="SAM" id="MobiDB-lite"/>
    </source>
</evidence>
<dbReference type="CDD" id="cd04488">
    <property type="entry name" value="RecG_wedge_OBF"/>
    <property type="match status" value="1"/>
</dbReference>
<comment type="caution">
    <text evidence="19">The sequence shown here is derived from an EMBL/GenBank/DDBJ whole genome shotgun (WGS) entry which is preliminary data.</text>
</comment>
<evidence type="ECO:0000313" key="20">
    <source>
        <dbReference type="Proteomes" id="UP000661435"/>
    </source>
</evidence>
<evidence type="ECO:0000256" key="12">
    <source>
        <dbReference type="ARBA" id="ARBA00034617"/>
    </source>
</evidence>
<evidence type="ECO:0000256" key="14">
    <source>
        <dbReference type="ARBA" id="ARBA00048988"/>
    </source>
</evidence>
<keyword evidence="3 15" id="KW-0547">Nucleotide-binding</keyword>
<dbReference type="Pfam" id="PF17191">
    <property type="entry name" value="RecG_wedge"/>
    <property type="match status" value="1"/>
</dbReference>
<dbReference type="Pfam" id="PF19833">
    <property type="entry name" value="RecG_dom3_C"/>
    <property type="match status" value="1"/>
</dbReference>
<dbReference type="SMART" id="SM00490">
    <property type="entry name" value="HELICc"/>
    <property type="match status" value="1"/>
</dbReference>
<dbReference type="AlphaFoldDB" id="A0A8J6JF18"/>
<comment type="similarity">
    <text evidence="1 15">Belongs to the helicase family. RecG subfamily.</text>
</comment>
<dbReference type="SMART" id="SM00487">
    <property type="entry name" value="DEXDc"/>
    <property type="match status" value="1"/>
</dbReference>
<dbReference type="GO" id="GO:0003677">
    <property type="term" value="F:DNA binding"/>
    <property type="evidence" value="ECO:0007669"/>
    <property type="project" value="UniProtKB-KW"/>
</dbReference>
<evidence type="ECO:0000256" key="6">
    <source>
        <dbReference type="ARBA" id="ARBA00022806"/>
    </source>
</evidence>
<feature type="domain" description="Helicase ATP-binding" evidence="17">
    <location>
        <begin position="272"/>
        <end position="434"/>
    </location>
</feature>
<evidence type="ECO:0000313" key="19">
    <source>
        <dbReference type="EMBL" id="MBC5734798.1"/>
    </source>
</evidence>
<dbReference type="Proteomes" id="UP000661435">
    <property type="component" value="Unassembled WGS sequence"/>
</dbReference>
<evidence type="ECO:0000256" key="1">
    <source>
        <dbReference type="ARBA" id="ARBA00007504"/>
    </source>
</evidence>
<dbReference type="Pfam" id="PF00270">
    <property type="entry name" value="DEAD"/>
    <property type="match status" value="1"/>
</dbReference>
<evidence type="ECO:0000256" key="3">
    <source>
        <dbReference type="ARBA" id="ARBA00022741"/>
    </source>
</evidence>
<keyword evidence="8" id="KW-0238">DNA-binding</keyword>
<dbReference type="InterPro" id="IPR001650">
    <property type="entry name" value="Helicase_C-like"/>
</dbReference>
<evidence type="ECO:0000256" key="8">
    <source>
        <dbReference type="ARBA" id="ARBA00023125"/>
    </source>
</evidence>